<dbReference type="OrthoDB" id="10301870at2759"/>
<evidence type="ECO:0000259" key="2">
    <source>
        <dbReference type="PROSITE" id="PS50119"/>
    </source>
</evidence>
<organism evidence="3 4">
    <name type="scientific">Mytilus coruscus</name>
    <name type="common">Sea mussel</name>
    <dbReference type="NCBI Taxonomy" id="42192"/>
    <lineage>
        <taxon>Eukaryota</taxon>
        <taxon>Metazoa</taxon>
        <taxon>Spiralia</taxon>
        <taxon>Lophotrochozoa</taxon>
        <taxon>Mollusca</taxon>
        <taxon>Bivalvia</taxon>
        <taxon>Autobranchia</taxon>
        <taxon>Pteriomorphia</taxon>
        <taxon>Mytilida</taxon>
        <taxon>Mytiloidea</taxon>
        <taxon>Mytilidae</taxon>
        <taxon>Mytilinae</taxon>
        <taxon>Mytilus</taxon>
    </lineage>
</organism>
<dbReference type="GO" id="GO:0061630">
    <property type="term" value="F:ubiquitin protein ligase activity"/>
    <property type="evidence" value="ECO:0007669"/>
    <property type="project" value="TreeGrafter"/>
</dbReference>
<keyword evidence="1" id="KW-0863">Zinc-finger</keyword>
<dbReference type="PANTHER" id="PTHR25462:SF296">
    <property type="entry name" value="MEIOTIC P26, ISOFORM F"/>
    <property type="match status" value="1"/>
</dbReference>
<dbReference type="Gene3D" id="2.120.10.30">
    <property type="entry name" value="TolB, C-terminal domain"/>
    <property type="match status" value="1"/>
</dbReference>
<gene>
    <name evidence="3" type="ORF">MCOR_37541</name>
</gene>
<dbReference type="InterPro" id="IPR047153">
    <property type="entry name" value="TRIM45/56/19-like"/>
</dbReference>
<dbReference type="SUPFAM" id="SSF101898">
    <property type="entry name" value="NHL repeat"/>
    <property type="match status" value="1"/>
</dbReference>
<dbReference type="EMBL" id="CACVKT020006804">
    <property type="protein sequence ID" value="CAC5403666.1"/>
    <property type="molecule type" value="Genomic_DNA"/>
</dbReference>
<evidence type="ECO:0000313" key="4">
    <source>
        <dbReference type="Proteomes" id="UP000507470"/>
    </source>
</evidence>
<dbReference type="Gene3D" id="3.30.160.60">
    <property type="entry name" value="Classic Zinc Finger"/>
    <property type="match status" value="1"/>
</dbReference>
<reference evidence="3 4" key="1">
    <citation type="submission" date="2020-06" db="EMBL/GenBank/DDBJ databases">
        <authorList>
            <person name="Li R."/>
            <person name="Bekaert M."/>
        </authorList>
    </citation>
    <scope>NUCLEOTIDE SEQUENCE [LARGE SCALE GENOMIC DNA]</scope>
    <source>
        <strain evidence="4">wild</strain>
    </source>
</reference>
<dbReference type="InterPro" id="IPR011042">
    <property type="entry name" value="6-blade_b-propeller_TolB-like"/>
</dbReference>
<evidence type="ECO:0000256" key="1">
    <source>
        <dbReference type="PROSITE-ProRule" id="PRU00024"/>
    </source>
</evidence>
<dbReference type="Proteomes" id="UP000507470">
    <property type="component" value="Unassembled WGS sequence"/>
</dbReference>
<dbReference type="InterPro" id="IPR000315">
    <property type="entry name" value="Znf_B-box"/>
</dbReference>
<evidence type="ECO:0000313" key="3">
    <source>
        <dbReference type="EMBL" id="CAC5403666.1"/>
    </source>
</evidence>
<accession>A0A6J8D6S6</accession>
<proteinExistence type="predicted"/>
<keyword evidence="1" id="KW-0479">Metal-binding</keyword>
<protein>
    <submittedName>
        <fullName evidence="3">TRIM2_3</fullName>
    </submittedName>
</protein>
<dbReference type="AlphaFoldDB" id="A0A6J8D6S6"/>
<sequence>MDSNSEEFCGICYARHITKSPNFWCSDCDEGLCTECHEHHSISKSSRNHNVIPMESYNKLPSSIANIVNYCTNHGRKYENYCPHHEKLCCPACISIDHRSCIGLLLLQDVLKTAKTSVLLNSIESDIRDIKSNIEKIIQDRQQNLAIIHDQRNRYRLEMKQVRTTLNSHLDTLEQNILQDLDANENKVKRETEKLITKLLEKTKVTDDLVRNISAIKMHATDIQAFIGSKAIETRVEKEEQYLQGLTEDGSLSQILLKLNINKTLSNMKSNIKYFGNVTLETSQSLVVLKRTKTKQAQNTLNDQYIVQKPIYNITLFLLSKITIPVSMVRSWLLRSFDLQGISVLRDEKLILADSYYKRLLIVNNDGMVDMSISCPTVGNGPFGVTYIENNLVAISTSQGIQTVNTQTGSVVGNIATNGECRGIAFNNGTVICWVKSIGIQSIQLSNLSTKTLVKIEENSNRLGIAVHRNKIYATEFSNDAVSCYTFEGRKLWQFQNKFVLKGPTGIAIDNNCNIYVAAYKCVLCLSSGGKKFKKFEASKDGFSDPTALYFDCTKNKLIVANKGQPVFVYHVA</sequence>
<keyword evidence="1" id="KW-0862">Zinc</keyword>
<keyword evidence="4" id="KW-1185">Reference proteome</keyword>
<dbReference type="GO" id="GO:0008270">
    <property type="term" value="F:zinc ion binding"/>
    <property type="evidence" value="ECO:0007669"/>
    <property type="project" value="UniProtKB-KW"/>
</dbReference>
<name>A0A6J8D6S6_MYTCO</name>
<dbReference type="PANTHER" id="PTHR25462">
    <property type="entry name" value="BONUS, ISOFORM C-RELATED"/>
    <property type="match status" value="1"/>
</dbReference>
<dbReference type="PROSITE" id="PS50119">
    <property type="entry name" value="ZF_BBOX"/>
    <property type="match status" value="1"/>
</dbReference>
<feature type="domain" description="B box-type" evidence="2">
    <location>
        <begin position="4"/>
        <end position="54"/>
    </location>
</feature>